<dbReference type="Gene3D" id="3.80.10.10">
    <property type="entry name" value="Ribonuclease Inhibitor"/>
    <property type="match status" value="1"/>
</dbReference>
<protein>
    <submittedName>
        <fullName evidence="3">F-box/LRR-repeat protein 23</fullName>
    </submittedName>
</protein>
<dbReference type="SMART" id="SM00367">
    <property type="entry name" value="LRR_CC"/>
    <property type="match status" value="3"/>
</dbReference>
<dbReference type="PANTHER" id="PTHR38926:SF2">
    <property type="entry name" value="F-BOX_LRR-REPEAT PROTEIN 21-RELATED"/>
    <property type="match status" value="1"/>
</dbReference>
<sequence length="322" mass="36320">MNKPSLPSLAPLFIMSSIPSSHPNPNPNPQFSQPSISIKPVKFKCKKNKNIPNWLELPEEVLFLIFSKLNTIDIIENVQKSCMLFRKLCKSPSMFKVIDMTLEDAYMDLPYDPNVMTRFAVDRSCGCLVDIYLEYVCNDDTLTYIVDRSKNLKHLRLGHYIDVSDEGLIEAVKKLPLLEGVELILCSYSVDTVEAIGRTCPSLKSFSLNAVGSSDRKLACNEEALAIAKNMPNLRNLQLIGNHMTNEGLKEILDGCPLLESLDLRACFLVDLSGDLGKRCELIKNLRLPFDSTADYDHEAYEDHLADKWRGQQNDYDSGFGF</sequence>
<accession>A0A9R0J7J7</accession>
<organism evidence="2 3">
    <name type="scientific">Spinacia oleracea</name>
    <name type="common">Spinach</name>
    <dbReference type="NCBI Taxonomy" id="3562"/>
    <lineage>
        <taxon>Eukaryota</taxon>
        <taxon>Viridiplantae</taxon>
        <taxon>Streptophyta</taxon>
        <taxon>Embryophyta</taxon>
        <taxon>Tracheophyta</taxon>
        <taxon>Spermatophyta</taxon>
        <taxon>Magnoliopsida</taxon>
        <taxon>eudicotyledons</taxon>
        <taxon>Gunneridae</taxon>
        <taxon>Pentapetalae</taxon>
        <taxon>Caryophyllales</taxon>
        <taxon>Chenopodiaceae</taxon>
        <taxon>Chenopodioideae</taxon>
        <taxon>Anserineae</taxon>
        <taxon>Spinacia</taxon>
    </lineage>
</organism>
<reference evidence="3" key="2">
    <citation type="submission" date="2025-08" db="UniProtKB">
        <authorList>
            <consortium name="RefSeq"/>
        </authorList>
    </citation>
    <scope>IDENTIFICATION</scope>
    <source>
        <tissue evidence="3">Leaf</tissue>
    </source>
</reference>
<dbReference type="AlphaFoldDB" id="A0A9R0J7J7"/>
<dbReference type="KEGG" id="soe:110801625"/>
<dbReference type="SUPFAM" id="SSF52047">
    <property type="entry name" value="RNI-like"/>
    <property type="match status" value="1"/>
</dbReference>
<dbReference type="SUPFAM" id="SSF81383">
    <property type="entry name" value="F-box domain"/>
    <property type="match status" value="1"/>
</dbReference>
<dbReference type="PROSITE" id="PS50181">
    <property type="entry name" value="FBOX"/>
    <property type="match status" value="1"/>
</dbReference>
<dbReference type="PANTHER" id="PTHR38926">
    <property type="entry name" value="F-BOX DOMAIN CONTAINING PROTEIN, EXPRESSED"/>
    <property type="match status" value="1"/>
</dbReference>
<keyword evidence="2" id="KW-1185">Reference proteome</keyword>
<evidence type="ECO:0000259" key="1">
    <source>
        <dbReference type="PROSITE" id="PS50181"/>
    </source>
</evidence>
<proteinExistence type="predicted"/>
<evidence type="ECO:0000313" key="2">
    <source>
        <dbReference type="Proteomes" id="UP000813463"/>
    </source>
</evidence>
<dbReference type="InterPro" id="IPR001810">
    <property type="entry name" value="F-box_dom"/>
</dbReference>
<dbReference type="GeneID" id="110801625"/>
<dbReference type="GO" id="GO:1905761">
    <property type="term" value="F:SCF ubiquitin ligase complex binding"/>
    <property type="evidence" value="ECO:0000318"/>
    <property type="project" value="GO_Central"/>
</dbReference>
<evidence type="ECO:0000313" key="3">
    <source>
        <dbReference type="RefSeq" id="XP_021862686.2"/>
    </source>
</evidence>
<dbReference type="CDD" id="cd22164">
    <property type="entry name" value="F-box_AtSKIP19-like"/>
    <property type="match status" value="1"/>
</dbReference>
<dbReference type="InterPro" id="IPR006553">
    <property type="entry name" value="Leu-rich_rpt_Cys-con_subtyp"/>
</dbReference>
<dbReference type="Proteomes" id="UP000813463">
    <property type="component" value="Chromosome 1"/>
</dbReference>
<reference evidence="2" key="1">
    <citation type="journal article" date="2021" name="Nat. Commun.">
        <title>Genomic analyses provide insights into spinach domestication and the genetic basis of agronomic traits.</title>
        <authorList>
            <person name="Cai X."/>
            <person name="Sun X."/>
            <person name="Xu C."/>
            <person name="Sun H."/>
            <person name="Wang X."/>
            <person name="Ge C."/>
            <person name="Zhang Z."/>
            <person name="Wang Q."/>
            <person name="Fei Z."/>
            <person name="Jiao C."/>
            <person name="Wang Q."/>
        </authorList>
    </citation>
    <scope>NUCLEOTIDE SEQUENCE [LARGE SCALE GENOMIC DNA]</scope>
    <source>
        <strain evidence="2">cv. Varoflay</strain>
    </source>
</reference>
<dbReference type="RefSeq" id="XP_021862686.2">
    <property type="nucleotide sequence ID" value="XM_022006994.2"/>
</dbReference>
<name>A0A9R0J7J7_SPIOL</name>
<gene>
    <name evidence="3" type="primary">LOC110801625</name>
</gene>
<dbReference type="InterPro" id="IPR036047">
    <property type="entry name" value="F-box-like_dom_sf"/>
</dbReference>
<dbReference type="Pfam" id="PF12937">
    <property type="entry name" value="F-box-like"/>
    <property type="match status" value="1"/>
</dbReference>
<dbReference type="InterPro" id="IPR032675">
    <property type="entry name" value="LRR_dom_sf"/>
</dbReference>
<feature type="domain" description="F-box" evidence="1">
    <location>
        <begin position="51"/>
        <end position="98"/>
    </location>
</feature>